<sequence>MTQDYVSYIRSKVGHATIIMTFTGGILADEEGRVLLQLRGDKKNLGYSRRRPRTLRINL</sequence>
<reference evidence="1 2" key="1">
    <citation type="submission" date="2012-05" db="EMBL/GenBank/DDBJ databases">
        <title>Complete genome sequence of a Streptococcus dysgalactiae subsp. equisimilis strain possessing Lancefield's group A antigen.</title>
        <authorList>
            <person name="Luetticken R."/>
            <person name="Bruellhoff K."/>
            <person name="Van der Linden M."/>
            <person name="Peltroche-Llacsahuanga H."/>
            <person name="Blom J."/>
            <person name="Weber-Lehmann J."/>
            <person name="Ferretti J.J."/>
            <person name="McShan W.M."/>
        </authorList>
    </citation>
    <scope>NUCLEOTIDE SEQUENCE [LARGE SCALE GENOMIC DNA]</scope>
    <source>
        <strain evidence="1 2">AC-2713</strain>
    </source>
</reference>
<dbReference type="AlphaFoldDB" id="A0AB33R5D6"/>
<dbReference type="EMBL" id="HE858529">
    <property type="protein sequence ID" value="CCI62030.1"/>
    <property type="molecule type" value="Genomic_DNA"/>
</dbReference>
<proteinExistence type="predicted"/>
<evidence type="ECO:0000313" key="2">
    <source>
        <dbReference type="Proteomes" id="UP000009215"/>
    </source>
</evidence>
<organism evidence="1 2">
    <name type="scientific">Streptococcus dysgalactiae subsp. equisimilis AC-2713</name>
    <dbReference type="NCBI Taxonomy" id="759913"/>
    <lineage>
        <taxon>Bacteria</taxon>
        <taxon>Bacillati</taxon>
        <taxon>Bacillota</taxon>
        <taxon>Bacilli</taxon>
        <taxon>Lactobacillales</taxon>
        <taxon>Streptococcaceae</taxon>
        <taxon>Streptococcus</taxon>
    </lineage>
</organism>
<name>A0AB33R5D6_STREQ</name>
<gene>
    <name evidence="1" type="ORF">SDSE_0532</name>
</gene>
<dbReference type="Proteomes" id="UP000009215">
    <property type="component" value="Chromosome"/>
</dbReference>
<protein>
    <submittedName>
        <fullName evidence="1">Phosphohydrolase (MutT/nudix family protein)</fullName>
    </submittedName>
</protein>
<evidence type="ECO:0000313" key="1">
    <source>
        <dbReference type="EMBL" id="CCI62030.1"/>
    </source>
</evidence>
<dbReference type="KEGG" id="sdc:SDSE_0532"/>
<accession>A0AB33R5D6</accession>